<comment type="caution">
    <text evidence="2">The sequence shown here is derived from an EMBL/GenBank/DDBJ whole genome shotgun (WGS) entry which is preliminary data.</text>
</comment>
<organism evidence="2 3">
    <name type="scientific">Eisenbergiella tayi</name>
    <dbReference type="NCBI Taxonomy" id="1432052"/>
    <lineage>
        <taxon>Bacteria</taxon>
        <taxon>Bacillati</taxon>
        <taxon>Bacillota</taxon>
        <taxon>Clostridia</taxon>
        <taxon>Lachnospirales</taxon>
        <taxon>Lachnospiraceae</taxon>
        <taxon>Eisenbergiella</taxon>
    </lineage>
</organism>
<keyword evidence="1" id="KW-0472">Membrane</keyword>
<sequence length="129" mass="14600">MVRYRKGIIVLGVVLLCVLGVILVRERLMKSSPLEKLEKSVGYSEGMVHFTVPEEYDSSWYIQISGRLETEGGGMSVHYLDEESEAGSWEKGREYSFPVEEGSWSELVLYVSSGKEEADINLLDYIPKD</sequence>
<evidence type="ECO:0000313" key="2">
    <source>
        <dbReference type="EMBL" id="ODM02059.1"/>
    </source>
</evidence>
<dbReference type="Proteomes" id="UP000094067">
    <property type="component" value="Unassembled WGS sequence"/>
</dbReference>
<keyword evidence="1" id="KW-1133">Transmembrane helix</keyword>
<keyword evidence="1" id="KW-0812">Transmembrane</keyword>
<dbReference type="RefSeq" id="WP_069155276.1">
    <property type="nucleotide sequence ID" value="NZ_MCGH01000005.1"/>
</dbReference>
<evidence type="ECO:0000313" key="3">
    <source>
        <dbReference type="Proteomes" id="UP000094067"/>
    </source>
</evidence>
<name>A0A1E3A082_9FIRM</name>
<dbReference type="AlphaFoldDB" id="A0A1E3A082"/>
<accession>A0A1E3A082</accession>
<evidence type="ECO:0000256" key="1">
    <source>
        <dbReference type="SAM" id="Phobius"/>
    </source>
</evidence>
<protein>
    <submittedName>
        <fullName evidence="2">Uncharacterized protein</fullName>
    </submittedName>
</protein>
<reference evidence="2 3" key="1">
    <citation type="submission" date="2016-07" db="EMBL/GenBank/DDBJ databases">
        <title>Characterization of isolates of Eisenbergiella tayi derived from blood cultures, using whole genome sequencing.</title>
        <authorList>
            <person name="Burdz T."/>
            <person name="Wiebe D."/>
            <person name="Huynh C."/>
            <person name="Bernard K."/>
        </authorList>
    </citation>
    <scope>NUCLEOTIDE SEQUENCE [LARGE SCALE GENOMIC DNA]</scope>
    <source>
        <strain evidence="2 3">NML 110608</strain>
    </source>
</reference>
<dbReference type="EMBL" id="MCGH01000005">
    <property type="protein sequence ID" value="ODM02059.1"/>
    <property type="molecule type" value="Genomic_DNA"/>
</dbReference>
<proteinExistence type="predicted"/>
<feature type="transmembrane region" description="Helical" evidence="1">
    <location>
        <begin position="6"/>
        <end position="24"/>
    </location>
</feature>
<gene>
    <name evidence="2" type="ORF">BEI61_06058</name>
</gene>